<keyword evidence="1" id="KW-0812">Transmembrane</keyword>
<feature type="transmembrane region" description="Helical" evidence="1">
    <location>
        <begin position="429"/>
        <end position="446"/>
    </location>
</feature>
<dbReference type="EMBL" id="PEWV01000071">
    <property type="protein sequence ID" value="PIU41104.1"/>
    <property type="molecule type" value="Genomic_DNA"/>
</dbReference>
<keyword evidence="1" id="KW-0472">Membrane</keyword>
<feature type="transmembrane region" description="Helical" evidence="1">
    <location>
        <begin position="455"/>
        <end position="471"/>
    </location>
</feature>
<feature type="transmembrane region" description="Helical" evidence="1">
    <location>
        <begin position="373"/>
        <end position="393"/>
    </location>
</feature>
<protein>
    <submittedName>
        <fullName evidence="2">Uncharacterized protein</fullName>
    </submittedName>
</protein>
<feature type="transmembrane region" description="Helical" evidence="1">
    <location>
        <begin position="58"/>
        <end position="76"/>
    </location>
</feature>
<keyword evidence="1" id="KW-1133">Transmembrane helix</keyword>
<evidence type="ECO:0000256" key="1">
    <source>
        <dbReference type="SAM" id="Phobius"/>
    </source>
</evidence>
<organism evidence="2 3">
    <name type="scientific">Candidatus Aquitaenariimonas noxiae</name>
    <dbReference type="NCBI Taxonomy" id="1974741"/>
    <lineage>
        <taxon>Bacteria</taxon>
        <taxon>Pseudomonadati</taxon>
        <taxon>Candidatus Omnitrophota</taxon>
        <taxon>Candidatus Aquitaenariimonas</taxon>
    </lineage>
</organism>
<feature type="transmembrane region" description="Helical" evidence="1">
    <location>
        <begin position="211"/>
        <end position="230"/>
    </location>
</feature>
<name>A0A2J0KUT8_9BACT</name>
<feature type="transmembrane region" description="Helical" evidence="1">
    <location>
        <begin position="279"/>
        <end position="295"/>
    </location>
</feature>
<gene>
    <name evidence="2" type="ORF">COS99_07140</name>
</gene>
<dbReference type="Proteomes" id="UP000230052">
    <property type="component" value="Unassembled WGS sequence"/>
</dbReference>
<feature type="transmembrane region" description="Helical" evidence="1">
    <location>
        <begin position="30"/>
        <end position="52"/>
    </location>
</feature>
<feature type="transmembrane region" description="Helical" evidence="1">
    <location>
        <begin position="302"/>
        <end position="322"/>
    </location>
</feature>
<sequence>MILLLLINLLLGVTVTIWVAGLFHPKTISGFLLSWCTLFTSLIFITEILLGLVGALGFYNLLAVHAALFLLSIVYARRKRARLSYANISKIDLGGFIKDKPLLLISSLLIGFILVKSFLVLQRPPFGWDPLIDHLAFPSYWIHKKTIINPMVVFGEPAPSYYPISSELFYLWFMLPLSSSFIADLGQVFFFILAGLAAYGICKRLNMSNTVSLCAGIVFMFMPSMFRQISMPMNDVMMPAYFLTAVYFILALRGDTNIKNLILCGLASGVFFGIKTSSIFYIAFLVLFLPIVLRGRLPFKKIVWYVVLFFILVIAIGGYKYIQNFILAGNPLYPAKVKLFGTAIFKGVEDFSGDVFKLKNDVDFENYLFHQQLGVQLVLFTVIGTFFSLPLYILKNRQRAIDAGVCYLLVLPLLIFLTFYFAIPFRCPRYLFIFIALGCISFFYILNTLKVSAKLIKIVALISVLISIAEISKYGELISSLSLSLLLFLGLYYKRGELARVIKNAKTVIIIFVTFFISLLFIEQDYIKNSYDRYIIGYHWEKLGIEGWKWINDNTNGNRIAYTGIGAFYPLYGVKLKNTVEYISINDKKPYLHSYADGSYLFDGDSQKFFKSLQEEGNYRENPDYVSWYKNLKENKIEYLYVSDLYFSKKFPIEDEWANSHSDIFKLVFSNPQVHIYEVHYGNEKR</sequence>
<proteinExistence type="predicted"/>
<feature type="transmembrane region" description="Helical" evidence="1">
    <location>
        <begin position="169"/>
        <end position="199"/>
    </location>
</feature>
<dbReference type="AlphaFoldDB" id="A0A2J0KUT8"/>
<feature type="transmembrane region" description="Helical" evidence="1">
    <location>
        <begin position="505"/>
        <end position="522"/>
    </location>
</feature>
<feature type="transmembrane region" description="Helical" evidence="1">
    <location>
        <begin position="102"/>
        <end position="121"/>
    </location>
</feature>
<feature type="transmembrane region" description="Helical" evidence="1">
    <location>
        <begin position="477"/>
        <end position="493"/>
    </location>
</feature>
<accession>A0A2J0KUT8</accession>
<evidence type="ECO:0000313" key="2">
    <source>
        <dbReference type="EMBL" id="PIU41104.1"/>
    </source>
</evidence>
<evidence type="ECO:0000313" key="3">
    <source>
        <dbReference type="Proteomes" id="UP000230052"/>
    </source>
</evidence>
<reference evidence="2 3" key="1">
    <citation type="submission" date="2017-09" db="EMBL/GenBank/DDBJ databases">
        <title>Depth-based differentiation of microbial function through sediment-hosted aquifers and enrichment of novel symbionts in the deep terrestrial subsurface.</title>
        <authorList>
            <person name="Probst A.J."/>
            <person name="Ladd B."/>
            <person name="Jarett J.K."/>
            <person name="Geller-Mcgrath D.E."/>
            <person name="Sieber C.M."/>
            <person name="Emerson J.B."/>
            <person name="Anantharaman K."/>
            <person name="Thomas B.C."/>
            <person name="Malmstrom R."/>
            <person name="Stieglmeier M."/>
            <person name="Klingl A."/>
            <person name="Woyke T."/>
            <person name="Ryan C.M."/>
            <person name="Banfield J.F."/>
        </authorList>
    </citation>
    <scope>NUCLEOTIDE SEQUENCE [LARGE SCALE GENOMIC DNA]</scope>
    <source>
        <strain evidence="2">CG07_land_8_20_14_0_80_42_15</strain>
    </source>
</reference>
<feature type="transmembrane region" description="Helical" evidence="1">
    <location>
        <begin position="405"/>
        <end position="423"/>
    </location>
</feature>
<feature type="transmembrane region" description="Helical" evidence="1">
    <location>
        <begin position="236"/>
        <end position="252"/>
    </location>
</feature>
<comment type="caution">
    <text evidence="2">The sequence shown here is derived from an EMBL/GenBank/DDBJ whole genome shotgun (WGS) entry which is preliminary data.</text>
</comment>
<feature type="transmembrane region" description="Helical" evidence="1">
    <location>
        <begin position="6"/>
        <end position="23"/>
    </location>
</feature>